<proteinExistence type="predicted"/>
<name>A0A382V907_9ZZZZ</name>
<feature type="non-terminal residue" evidence="1">
    <location>
        <position position="1"/>
    </location>
</feature>
<gene>
    <name evidence="1" type="ORF">METZ01_LOCUS395262</name>
</gene>
<accession>A0A382V907</accession>
<sequence length="33" mass="3725">VIVAKAETTVLLDQITYPNDIKHFTVPQLKELS</sequence>
<reference evidence="1" key="1">
    <citation type="submission" date="2018-05" db="EMBL/GenBank/DDBJ databases">
        <authorList>
            <person name="Lanie J.A."/>
            <person name="Ng W.-L."/>
            <person name="Kazmierczak K.M."/>
            <person name="Andrzejewski T.M."/>
            <person name="Davidsen T.M."/>
            <person name="Wayne K.J."/>
            <person name="Tettelin H."/>
            <person name="Glass J.I."/>
            <person name="Rusch D."/>
            <person name="Podicherti R."/>
            <person name="Tsui H.-C.T."/>
            <person name="Winkler M.E."/>
        </authorList>
    </citation>
    <scope>NUCLEOTIDE SEQUENCE</scope>
</reference>
<feature type="non-terminal residue" evidence="1">
    <location>
        <position position="33"/>
    </location>
</feature>
<dbReference type="AlphaFoldDB" id="A0A382V907"/>
<evidence type="ECO:0000313" key="1">
    <source>
        <dbReference type="EMBL" id="SVD42408.1"/>
    </source>
</evidence>
<organism evidence="1">
    <name type="scientific">marine metagenome</name>
    <dbReference type="NCBI Taxonomy" id="408172"/>
    <lineage>
        <taxon>unclassified sequences</taxon>
        <taxon>metagenomes</taxon>
        <taxon>ecological metagenomes</taxon>
    </lineage>
</organism>
<protein>
    <submittedName>
        <fullName evidence="1">Uncharacterized protein</fullName>
    </submittedName>
</protein>
<dbReference type="EMBL" id="UINC01149752">
    <property type="protein sequence ID" value="SVD42408.1"/>
    <property type="molecule type" value="Genomic_DNA"/>
</dbReference>